<gene>
    <name evidence="10" type="ORF">ZIOFF_054319</name>
</gene>
<dbReference type="FunFam" id="3.80.10.10:FF:000380">
    <property type="entry name" value="Putative inactive leucine-rich repeat receptor-like protein kinase"/>
    <property type="match status" value="1"/>
</dbReference>
<comment type="subcellular location">
    <subcellularLocation>
        <location evidence="1">Membrane</location>
    </subcellularLocation>
</comment>
<feature type="chain" id="PRO_5035312020" description="Protein kinase domain-containing protein" evidence="8">
    <location>
        <begin position="24"/>
        <end position="813"/>
    </location>
</feature>
<dbReference type="InterPro" id="IPR003591">
    <property type="entry name" value="Leu-rich_rpt_typical-subtyp"/>
</dbReference>
<feature type="transmembrane region" description="Helical" evidence="7">
    <location>
        <begin position="389"/>
        <end position="410"/>
    </location>
</feature>
<evidence type="ECO:0000313" key="10">
    <source>
        <dbReference type="EMBL" id="KAG6485754.1"/>
    </source>
</evidence>
<reference evidence="10 11" key="1">
    <citation type="submission" date="2020-08" db="EMBL/GenBank/DDBJ databases">
        <title>Plant Genome Project.</title>
        <authorList>
            <person name="Zhang R.-G."/>
        </authorList>
    </citation>
    <scope>NUCLEOTIDE SEQUENCE [LARGE SCALE GENOMIC DNA]</scope>
    <source>
        <tissue evidence="10">Rhizome</tissue>
    </source>
</reference>
<dbReference type="GO" id="GO:0016020">
    <property type="term" value="C:membrane"/>
    <property type="evidence" value="ECO:0007669"/>
    <property type="project" value="UniProtKB-SubCell"/>
</dbReference>
<dbReference type="Proteomes" id="UP000734854">
    <property type="component" value="Unassembled WGS sequence"/>
</dbReference>
<dbReference type="Gene3D" id="3.30.200.20">
    <property type="entry name" value="Phosphorylase Kinase, domain 1"/>
    <property type="match status" value="1"/>
</dbReference>
<dbReference type="Pfam" id="PF00560">
    <property type="entry name" value="LRR_1"/>
    <property type="match status" value="2"/>
</dbReference>
<dbReference type="PROSITE" id="PS51450">
    <property type="entry name" value="LRR"/>
    <property type="match status" value="1"/>
</dbReference>
<comment type="caution">
    <text evidence="10">The sequence shown here is derived from an EMBL/GenBank/DDBJ whole genome shotgun (WGS) entry which is preliminary data.</text>
</comment>
<dbReference type="InterPro" id="IPR000719">
    <property type="entry name" value="Prot_kinase_dom"/>
</dbReference>
<feature type="domain" description="Protein kinase" evidence="9">
    <location>
        <begin position="521"/>
        <end position="794"/>
    </location>
</feature>
<dbReference type="PANTHER" id="PTHR48006">
    <property type="entry name" value="LEUCINE-RICH REPEAT-CONTAINING PROTEIN DDB_G0281931-RELATED"/>
    <property type="match status" value="1"/>
</dbReference>
<dbReference type="InterPro" id="IPR032675">
    <property type="entry name" value="LRR_dom_sf"/>
</dbReference>
<organism evidence="10 11">
    <name type="scientific">Zingiber officinale</name>
    <name type="common">Ginger</name>
    <name type="synonym">Amomum zingiber</name>
    <dbReference type="NCBI Taxonomy" id="94328"/>
    <lineage>
        <taxon>Eukaryota</taxon>
        <taxon>Viridiplantae</taxon>
        <taxon>Streptophyta</taxon>
        <taxon>Embryophyta</taxon>
        <taxon>Tracheophyta</taxon>
        <taxon>Spermatophyta</taxon>
        <taxon>Magnoliopsida</taxon>
        <taxon>Liliopsida</taxon>
        <taxon>Zingiberales</taxon>
        <taxon>Zingiberaceae</taxon>
        <taxon>Zingiber</taxon>
    </lineage>
</organism>
<dbReference type="InterPro" id="IPR001245">
    <property type="entry name" value="Ser-Thr/Tyr_kinase_cat_dom"/>
</dbReference>
<dbReference type="InterPro" id="IPR051824">
    <property type="entry name" value="LRR_Rcpt-Like_S/T_Kinase"/>
</dbReference>
<keyword evidence="5 7" id="KW-1133">Transmembrane helix</keyword>
<keyword evidence="2" id="KW-0433">Leucine-rich repeat</keyword>
<keyword evidence="11" id="KW-1185">Reference proteome</keyword>
<dbReference type="PANTHER" id="PTHR48006:SF80">
    <property type="entry name" value="PROTEIN KINASE DOMAIN-CONTAINING PROTEIN"/>
    <property type="match status" value="1"/>
</dbReference>
<dbReference type="SMART" id="SM00369">
    <property type="entry name" value="LRR_TYP"/>
    <property type="match status" value="5"/>
</dbReference>
<evidence type="ECO:0000259" key="9">
    <source>
        <dbReference type="PROSITE" id="PS50011"/>
    </source>
</evidence>
<dbReference type="GO" id="GO:0005524">
    <property type="term" value="F:ATP binding"/>
    <property type="evidence" value="ECO:0007669"/>
    <property type="project" value="InterPro"/>
</dbReference>
<keyword evidence="3 7" id="KW-0812">Transmembrane</keyword>
<evidence type="ECO:0000256" key="3">
    <source>
        <dbReference type="ARBA" id="ARBA00022692"/>
    </source>
</evidence>
<evidence type="ECO:0000256" key="8">
    <source>
        <dbReference type="SAM" id="SignalP"/>
    </source>
</evidence>
<keyword evidence="6 7" id="KW-0472">Membrane</keyword>
<dbReference type="FunFam" id="3.30.200.20:FF:000479">
    <property type="entry name" value="Putative inactive leucine-rich repeat receptor-like protein kinase"/>
    <property type="match status" value="1"/>
</dbReference>
<dbReference type="PROSITE" id="PS50011">
    <property type="entry name" value="PROTEIN_KINASE_DOM"/>
    <property type="match status" value="1"/>
</dbReference>
<evidence type="ECO:0000256" key="1">
    <source>
        <dbReference type="ARBA" id="ARBA00004370"/>
    </source>
</evidence>
<dbReference type="EMBL" id="JACMSC010000015">
    <property type="protein sequence ID" value="KAG6485754.1"/>
    <property type="molecule type" value="Genomic_DNA"/>
</dbReference>
<dbReference type="FunFam" id="1.10.510.10:FF:000657">
    <property type="entry name" value="Putative inactive leucine-rich repeat receptor-like protein kinase"/>
    <property type="match status" value="1"/>
</dbReference>
<name>A0A8J5FDH6_ZINOF</name>
<keyword evidence="4" id="KW-0677">Repeat</keyword>
<dbReference type="SUPFAM" id="SSF52058">
    <property type="entry name" value="L domain-like"/>
    <property type="match status" value="1"/>
</dbReference>
<dbReference type="FunFam" id="3.80.10.10:FF:000155">
    <property type="entry name" value="Putative inactive leucine-rich repeat receptor-like protein kinase"/>
    <property type="match status" value="1"/>
</dbReference>
<evidence type="ECO:0000256" key="7">
    <source>
        <dbReference type="SAM" id="Phobius"/>
    </source>
</evidence>
<dbReference type="SUPFAM" id="SSF56112">
    <property type="entry name" value="Protein kinase-like (PK-like)"/>
    <property type="match status" value="1"/>
</dbReference>
<dbReference type="InterPro" id="IPR011009">
    <property type="entry name" value="Kinase-like_dom_sf"/>
</dbReference>
<accession>A0A8J5FDH6</accession>
<dbReference type="Pfam" id="PF07714">
    <property type="entry name" value="PK_Tyr_Ser-Thr"/>
    <property type="match status" value="1"/>
</dbReference>
<dbReference type="InterPro" id="IPR001611">
    <property type="entry name" value="Leu-rich_rpt"/>
</dbReference>
<dbReference type="Gene3D" id="3.80.10.10">
    <property type="entry name" value="Ribonuclease Inhibitor"/>
    <property type="match status" value="2"/>
</dbReference>
<feature type="transmembrane region" description="Helical" evidence="7">
    <location>
        <begin position="628"/>
        <end position="650"/>
    </location>
</feature>
<dbReference type="Pfam" id="PF13855">
    <property type="entry name" value="LRR_8"/>
    <property type="match status" value="2"/>
</dbReference>
<sequence length="813" mass="91079">MMPSSVPLTIFLFCLFLFPLTHQFQTTHTQLLLQMRKQLEYPKLLDAWNTTDNLCYLPSSPNLSVTCNGSSVTVLKIVGDKLPKPRKYDGYSVPGKTLSKDFVVDSFVTTLARLTTLKVVILVSLGIWGPLPDKIHRLYSLEVLDLSSNFLYGSIPPKISAMKKLHTFSLDGNYFNGTVPDWFVSLTNLTVLSLQRNSLKGPIPDSIGRVNTLTELALSDNNISGKIPDLSRLSNLEMLDLRDNRLDSELPDMPNGMVTILLSKNLLAGEIPKQIGGLDRLQQLDLSFNFLEGIPPASLFSLQNISYLNLASNMLSGSLPESLTCSSHLGFVDISTNRLTGELPFCLISNANKMVLNFSWNCLSIDAQNQHDSRFCQNETDSRKKHRPLLVAIVGGVLFTLVLSLLVLFVSCRRNFHRAIVEQRLLQKPTPDNSAAGISSELLANATDSLPLFFFLKKIKHYIGEMFFLPLTLSREKYLFDTISSVRCLGYISQTMKLGTQVLPTYRTFSLEELKEATNNFEQSAFIGEGSIGKLYKGRLENGTFVAIRCLALFKKYSIRNLKLRLDLLSKLRHPHLVYLLGHCIDTEQDDSNVNRVFLIYEFVANGDLSTHLSEHRLERALKWSDRLAVLIGISKAIHFLHTGIIPGFFNNRLKTNNILLDEHLIAKVSDYGLSIITEEIYKHEAKAEGQTPNYRRSPHLEIAHLEDDVYSFGFILLEALMGPAFSKQGAEHCLKELAMLYASQTEQSRILDPVLASSSQESLSIVISITTKCLCQESSRPSIEDVLWNLQYAAQVQATSDGEQKSDILSQA</sequence>
<evidence type="ECO:0000256" key="4">
    <source>
        <dbReference type="ARBA" id="ARBA00022737"/>
    </source>
</evidence>
<dbReference type="GO" id="GO:0004672">
    <property type="term" value="F:protein kinase activity"/>
    <property type="evidence" value="ECO:0007669"/>
    <property type="project" value="InterPro"/>
</dbReference>
<dbReference type="Gene3D" id="1.10.510.10">
    <property type="entry name" value="Transferase(Phosphotransferase) domain 1"/>
    <property type="match status" value="1"/>
</dbReference>
<evidence type="ECO:0000256" key="5">
    <source>
        <dbReference type="ARBA" id="ARBA00022989"/>
    </source>
</evidence>
<keyword evidence="8" id="KW-0732">Signal</keyword>
<feature type="signal peptide" evidence="8">
    <location>
        <begin position="1"/>
        <end position="23"/>
    </location>
</feature>
<evidence type="ECO:0000256" key="2">
    <source>
        <dbReference type="ARBA" id="ARBA00022614"/>
    </source>
</evidence>
<dbReference type="AlphaFoldDB" id="A0A8J5FDH6"/>
<protein>
    <recommendedName>
        <fullName evidence="9">Protein kinase domain-containing protein</fullName>
    </recommendedName>
</protein>
<evidence type="ECO:0000313" key="11">
    <source>
        <dbReference type="Proteomes" id="UP000734854"/>
    </source>
</evidence>
<proteinExistence type="predicted"/>
<evidence type="ECO:0000256" key="6">
    <source>
        <dbReference type="ARBA" id="ARBA00023136"/>
    </source>
</evidence>